<keyword evidence="5" id="KW-0255">Endonuclease</keyword>
<protein>
    <recommendedName>
        <fullName evidence="15">Reverse transcriptase</fullName>
    </recommendedName>
</protein>
<dbReference type="Pfam" id="PF17917">
    <property type="entry name" value="RT_RNaseH"/>
    <property type="match status" value="1"/>
</dbReference>
<keyword evidence="1" id="KW-0645">Protease</keyword>
<evidence type="ECO:0000259" key="12">
    <source>
        <dbReference type="Pfam" id="PF24626"/>
    </source>
</evidence>
<gene>
    <name evidence="13" type="ORF">U9M48_013496</name>
</gene>
<dbReference type="PANTHER" id="PTHR35046">
    <property type="entry name" value="ZINC KNUCKLE (CCHC-TYPE) FAMILY PROTEIN"/>
    <property type="match status" value="1"/>
</dbReference>
<dbReference type="InterPro" id="IPR012337">
    <property type="entry name" value="RNaseH-like_sf"/>
</dbReference>
<dbReference type="Pfam" id="PF17921">
    <property type="entry name" value="Integrase_H2C2"/>
    <property type="match status" value="1"/>
</dbReference>
<evidence type="ECO:0000313" key="13">
    <source>
        <dbReference type="EMBL" id="WVZ63902.1"/>
    </source>
</evidence>
<dbReference type="Gene3D" id="3.30.420.10">
    <property type="entry name" value="Ribonuclease H-like superfamily/Ribonuclease H"/>
    <property type="match status" value="1"/>
</dbReference>
<keyword evidence="7" id="KW-0695">RNA-directed DNA polymerase</keyword>
<dbReference type="CDD" id="cd01647">
    <property type="entry name" value="RT_LTR"/>
    <property type="match status" value="1"/>
</dbReference>
<evidence type="ECO:0000256" key="2">
    <source>
        <dbReference type="ARBA" id="ARBA00022679"/>
    </source>
</evidence>
<dbReference type="PANTHER" id="PTHR35046:SF9">
    <property type="entry name" value="RNA-DIRECTED DNA POLYMERASE"/>
    <property type="match status" value="1"/>
</dbReference>
<proteinExistence type="predicted"/>
<dbReference type="InterPro" id="IPR043502">
    <property type="entry name" value="DNA/RNA_pol_sf"/>
</dbReference>
<feature type="domain" description="Tf2-1-like SH3-like" evidence="12">
    <location>
        <begin position="233"/>
        <end position="297"/>
    </location>
</feature>
<feature type="coiled-coil region" evidence="8">
    <location>
        <begin position="196"/>
        <end position="223"/>
    </location>
</feature>
<dbReference type="FunFam" id="3.30.70.270:FF:000020">
    <property type="entry name" value="Transposon Tf2-6 polyprotein-like Protein"/>
    <property type="match status" value="1"/>
</dbReference>
<dbReference type="GO" id="GO:0006508">
    <property type="term" value="P:proteolysis"/>
    <property type="evidence" value="ECO:0007669"/>
    <property type="project" value="UniProtKB-KW"/>
</dbReference>
<evidence type="ECO:0000259" key="10">
    <source>
        <dbReference type="Pfam" id="PF17917"/>
    </source>
</evidence>
<evidence type="ECO:0000256" key="6">
    <source>
        <dbReference type="ARBA" id="ARBA00022801"/>
    </source>
</evidence>
<dbReference type="AlphaFoldDB" id="A0AAQ3T1V8"/>
<evidence type="ECO:0000256" key="7">
    <source>
        <dbReference type="ARBA" id="ARBA00022918"/>
    </source>
</evidence>
<keyword evidence="3" id="KW-0548">Nucleotidyltransferase</keyword>
<dbReference type="FunFam" id="1.10.340.70:FF:000001">
    <property type="entry name" value="Retrovirus-related Pol polyprotein from transposon gypsy-like Protein"/>
    <property type="match status" value="1"/>
</dbReference>
<dbReference type="InterPro" id="IPR041373">
    <property type="entry name" value="RT_RNaseH"/>
</dbReference>
<name>A0AAQ3T1V8_PASNO</name>
<dbReference type="Gene3D" id="1.10.340.70">
    <property type="match status" value="1"/>
</dbReference>
<sequence>MSHIRDGINEKKKACFMLDEGVLWFKNRLLVPKDMELRKKILDEAHTSMFTMHPGNNKMYQDLKQKFWWTRMKREIAKYVSECDVCQRVKADHLKPVGMLQPLAIPAWKWEDIHMDFIVGLPRTQKGYDSLWVVIDRFTKSAHFIPRTILKQAAKLKDYQKSLEMAPFEALYGRRCRTPLNWSEPGERVTFGPDLVTQAEEQVKFIHNNLKRAQSRLKSYSDKRRRPLVFEKGDHVYLRVSLMKGVHRFGVKGKLEPRYVGPFKITEQCGPVAYQLELPPHLAAVHDVFHVSQPKKCLRVPEEVVDTSQIQIEPDLTYEEKPIKILDQKQRSTRQRTINFYKLQLSKGRAAPTDARRVLPPPATFTTPEVSKSAFVPKTGKTNAIPATPATTSTNIVCHRCKGMGHEFKNVFPAEILPGLPPLQGIEHQIDLIPGATLPNRAAYRTNPKETKEIQRQSPRAIGPWKSGTWSMCVDCRAINNITIHYCHPIPRLDDMLDELCGSVMFMKIDLYSGYHQIRMKFGDEWKTAFKTKFGLYEWLVMPFGLTNAPSTFMHLMNEVLRFFIGKFVVVYFDDILIYSKSLEEHLDHLRAVFVALRDARLFADLEKCTFCTDRVGFLGYIVTPQGIEVDETKIDAIRSWPTPTTITQVGSFLGLAGFYRHFVKDFSTIAAPLNELTKKGMTFHWGPAQEQAFNTLKDKLTHTPLLELPDFGKTFELECDVSGIGIRGVLLQEGKPVAYFSEKLNGPSQNYSTYDKELYALVRVLEIWQHYLWPKEFVIHSDHESLKHIRSQAKLNKRHAKWVEFIESFPYVIKHKKGKDIVIADALSRRYTKLSQLDHRIIGLETIKGLRRMDVKTTDVLAAHFFWPKLKRDVERSVHSTTKFSPFQVVYGFNPRAPIDLISLPFEESLHLDASQRADFIQNLHELVMNNIENMNEKYKLAVSKGRKQVLFEPGDLVWLHLRKEHFPDLRKSKLMPCVAGPFKVLQKINDNAYKLELSADFRVSPTFNIADLKPYLGEEDELASRMTTL</sequence>
<evidence type="ECO:0000256" key="5">
    <source>
        <dbReference type="ARBA" id="ARBA00022759"/>
    </source>
</evidence>
<feature type="domain" description="Reverse transcriptase RNase H-like" evidence="10">
    <location>
        <begin position="711"/>
        <end position="810"/>
    </location>
</feature>
<evidence type="ECO:0000259" key="9">
    <source>
        <dbReference type="Pfam" id="PF00078"/>
    </source>
</evidence>
<dbReference type="Pfam" id="PF24626">
    <property type="entry name" value="SH3_Tf2-1"/>
    <property type="match status" value="2"/>
</dbReference>
<dbReference type="Gene3D" id="3.10.20.370">
    <property type="match status" value="1"/>
</dbReference>
<dbReference type="Proteomes" id="UP001341281">
    <property type="component" value="Chromosome 03"/>
</dbReference>
<dbReference type="CDD" id="cd09274">
    <property type="entry name" value="RNase_HI_RT_Ty3"/>
    <property type="match status" value="1"/>
</dbReference>
<dbReference type="InterPro" id="IPR000477">
    <property type="entry name" value="RT_dom"/>
</dbReference>
<keyword evidence="6" id="KW-0378">Hydrolase</keyword>
<evidence type="ECO:0000256" key="8">
    <source>
        <dbReference type="SAM" id="Coils"/>
    </source>
</evidence>
<feature type="domain" description="Tf2-1-like SH3-like" evidence="12">
    <location>
        <begin position="956"/>
        <end position="1017"/>
    </location>
</feature>
<evidence type="ECO:0000259" key="11">
    <source>
        <dbReference type="Pfam" id="PF17921"/>
    </source>
</evidence>
<dbReference type="GO" id="GO:0003964">
    <property type="term" value="F:RNA-directed DNA polymerase activity"/>
    <property type="evidence" value="ECO:0007669"/>
    <property type="project" value="UniProtKB-KW"/>
</dbReference>
<dbReference type="GO" id="GO:0003676">
    <property type="term" value="F:nucleic acid binding"/>
    <property type="evidence" value="ECO:0007669"/>
    <property type="project" value="InterPro"/>
</dbReference>
<dbReference type="InterPro" id="IPR056924">
    <property type="entry name" value="SH3_Tf2-1"/>
</dbReference>
<accession>A0AAQ3T1V8</accession>
<dbReference type="SUPFAM" id="SSF53098">
    <property type="entry name" value="Ribonuclease H-like"/>
    <property type="match status" value="1"/>
</dbReference>
<evidence type="ECO:0008006" key="15">
    <source>
        <dbReference type="Google" id="ProtNLM"/>
    </source>
</evidence>
<dbReference type="InterPro" id="IPR041588">
    <property type="entry name" value="Integrase_H2C2"/>
</dbReference>
<keyword evidence="4" id="KW-0540">Nuclease</keyword>
<dbReference type="Gene3D" id="3.10.10.10">
    <property type="entry name" value="HIV Type 1 Reverse Transcriptase, subunit A, domain 1"/>
    <property type="match status" value="1"/>
</dbReference>
<evidence type="ECO:0000256" key="4">
    <source>
        <dbReference type="ARBA" id="ARBA00022722"/>
    </source>
</evidence>
<keyword evidence="2" id="KW-0808">Transferase</keyword>
<dbReference type="EMBL" id="CP144747">
    <property type="protein sequence ID" value="WVZ63902.1"/>
    <property type="molecule type" value="Genomic_DNA"/>
</dbReference>
<organism evidence="13 14">
    <name type="scientific">Paspalum notatum var. saurae</name>
    <dbReference type="NCBI Taxonomy" id="547442"/>
    <lineage>
        <taxon>Eukaryota</taxon>
        <taxon>Viridiplantae</taxon>
        <taxon>Streptophyta</taxon>
        <taxon>Embryophyta</taxon>
        <taxon>Tracheophyta</taxon>
        <taxon>Spermatophyta</taxon>
        <taxon>Magnoliopsida</taxon>
        <taxon>Liliopsida</taxon>
        <taxon>Poales</taxon>
        <taxon>Poaceae</taxon>
        <taxon>PACMAD clade</taxon>
        <taxon>Panicoideae</taxon>
        <taxon>Andropogonodae</taxon>
        <taxon>Paspaleae</taxon>
        <taxon>Paspalinae</taxon>
        <taxon>Paspalum</taxon>
    </lineage>
</organism>
<keyword evidence="14" id="KW-1185">Reference proteome</keyword>
<dbReference type="Gene3D" id="3.30.70.270">
    <property type="match status" value="2"/>
</dbReference>
<evidence type="ECO:0000256" key="1">
    <source>
        <dbReference type="ARBA" id="ARBA00022670"/>
    </source>
</evidence>
<feature type="domain" description="Integrase zinc-binding" evidence="11">
    <location>
        <begin position="36"/>
        <end position="91"/>
    </location>
</feature>
<evidence type="ECO:0000256" key="3">
    <source>
        <dbReference type="ARBA" id="ARBA00022695"/>
    </source>
</evidence>
<keyword evidence="8" id="KW-0175">Coiled coil</keyword>
<feature type="domain" description="Reverse transcriptase" evidence="9">
    <location>
        <begin position="468"/>
        <end position="623"/>
    </location>
</feature>
<dbReference type="GO" id="GO:0008233">
    <property type="term" value="F:peptidase activity"/>
    <property type="evidence" value="ECO:0007669"/>
    <property type="project" value="UniProtKB-KW"/>
</dbReference>
<dbReference type="GO" id="GO:0004519">
    <property type="term" value="F:endonuclease activity"/>
    <property type="evidence" value="ECO:0007669"/>
    <property type="project" value="UniProtKB-KW"/>
</dbReference>
<dbReference type="Pfam" id="PF00078">
    <property type="entry name" value="RVT_1"/>
    <property type="match status" value="1"/>
</dbReference>
<dbReference type="InterPro" id="IPR036397">
    <property type="entry name" value="RNaseH_sf"/>
</dbReference>
<reference evidence="13 14" key="1">
    <citation type="submission" date="2024-02" db="EMBL/GenBank/DDBJ databases">
        <title>High-quality chromosome-scale genome assembly of Pensacola bahiagrass (Paspalum notatum Flugge var. saurae).</title>
        <authorList>
            <person name="Vega J.M."/>
            <person name="Podio M."/>
            <person name="Orjuela J."/>
            <person name="Siena L.A."/>
            <person name="Pessino S.C."/>
            <person name="Combes M.C."/>
            <person name="Mariac C."/>
            <person name="Albertini E."/>
            <person name="Pupilli F."/>
            <person name="Ortiz J.P.A."/>
            <person name="Leblanc O."/>
        </authorList>
    </citation>
    <scope>NUCLEOTIDE SEQUENCE [LARGE SCALE GENOMIC DNA]</scope>
    <source>
        <strain evidence="13">R1</strain>
        <tissue evidence="13">Leaf</tissue>
    </source>
</reference>
<dbReference type="SUPFAM" id="SSF56672">
    <property type="entry name" value="DNA/RNA polymerases"/>
    <property type="match status" value="1"/>
</dbReference>
<dbReference type="InterPro" id="IPR043128">
    <property type="entry name" value="Rev_trsase/Diguanyl_cyclase"/>
</dbReference>
<dbReference type="FunFam" id="3.10.10.10:FF:000007">
    <property type="entry name" value="Retrovirus-related Pol polyprotein from transposon 17.6-like Protein"/>
    <property type="match status" value="1"/>
</dbReference>
<evidence type="ECO:0000313" key="14">
    <source>
        <dbReference type="Proteomes" id="UP001341281"/>
    </source>
</evidence>